<evidence type="ECO:0000256" key="1">
    <source>
        <dbReference type="ARBA" id="ARBA00022475"/>
    </source>
</evidence>
<dbReference type="Proteomes" id="UP000280586">
    <property type="component" value="Chromosome"/>
</dbReference>
<evidence type="ECO:0000313" key="9">
    <source>
        <dbReference type="EMBL" id="AYE35864.1"/>
    </source>
</evidence>
<dbReference type="Pfam" id="PF04647">
    <property type="entry name" value="AgrB"/>
    <property type="match status" value="1"/>
</dbReference>
<dbReference type="KEGG" id="csep:CP523_12085"/>
<keyword evidence="2" id="KW-0673">Quorum sensing</keyword>
<evidence type="ECO:0000256" key="5">
    <source>
        <dbReference type="ARBA" id="ARBA00022801"/>
    </source>
</evidence>
<dbReference type="GO" id="GO:0006508">
    <property type="term" value="P:proteolysis"/>
    <property type="evidence" value="ECO:0007669"/>
    <property type="project" value="UniProtKB-KW"/>
</dbReference>
<organism evidence="9 10">
    <name type="scientific">Clostridium septicum</name>
    <dbReference type="NCBI Taxonomy" id="1504"/>
    <lineage>
        <taxon>Bacteria</taxon>
        <taxon>Bacillati</taxon>
        <taxon>Bacillota</taxon>
        <taxon>Clostridia</taxon>
        <taxon>Eubacteriales</taxon>
        <taxon>Clostridiaceae</taxon>
        <taxon>Clostridium</taxon>
    </lineage>
</organism>
<dbReference type="GO" id="GO:0008233">
    <property type="term" value="F:peptidase activity"/>
    <property type="evidence" value="ECO:0007669"/>
    <property type="project" value="UniProtKB-KW"/>
</dbReference>
<dbReference type="EMBL" id="CP023671">
    <property type="protein sequence ID" value="AYE35864.1"/>
    <property type="molecule type" value="Genomic_DNA"/>
</dbReference>
<keyword evidence="4 8" id="KW-0812">Transmembrane</keyword>
<sequence>MGRLSQNIAERISQELNFESDKKEVIEYGIFAILQIILSIISVLIIGAFLNVMLESFITTITIALLRKYSGGAHASSPTRCTFIGTIISVAIPLMLKNVNDLNIVGIIVFLSFILSYYLVYKLAPVDSIFKPIKKEEKIKRLKKGSIIIVSIYLCLVLGNLIIYISTSYDKFIKYSLCICGGMMWQVISLTKLGHKLIYIIETFINKFKK</sequence>
<evidence type="ECO:0000256" key="3">
    <source>
        <dbReference type="ARBA" id="ARBA00022670"/>
    </source>
</evidence>
<feature type="transmembrane region" description="Helical" evidence="8">
    <location>
        <begin position="102"/>
        <end position="124"/>
    </location>
</feature>
<feature type="transmembrane region" description="Helical" evidence="8">
    <location>
        <begin position="28"/>
        <end position="54"/>
    </location>
</feature>
<dbReference type="InterPro" id="IPR006741">
    <property type="entry name" value="AgrB"/>
</dbReference>
<evidence type="ECO:0000256" key="6">
    <source>
        <dbReference type="ARBA" id="ARBA00022989"/>
    </source>
</evidence>
<keyword evidence="3" id="KW-0645">Protease</keyword>
<accession>A0A9N7JNB2</accession>
<dbReference type="OrthoDB" id="2854767at2"/>
<evidence type="ECO:0000256" key="8">
    <source>
        <dbReference type="SAM" id="Phobius"/>
    </source>
</evidence>
<proteinExistence type="predicted"/>
<reference evidence="9 10" key="1">
    <citation type="submission" date="2017-09" db="EMBL/GenBank/DDBJ databases">
        <authorList>
            <person name="Thomas P."/>
            <person name="Seyboldt C."/>
        </authorList>
    </citation>
    <scope>NUCLEOTIDE SEQUENCE [LARGE SCALE GENOMIC DNA]</scope>
    <source>
        <strain evidence="9 10">DSM 7534</strain>
    </source>
</reference>
<evidence type="ECO:0000256" key="7">
    <source>
        <dbReference type="ARBA" id="ARBA00023136"/>
    </source>
</evidence>
<feature type="transmembrane region" description="Helical" evidence="8">
    <location>
        <begin position="145"/>
        <end position="166"/>
    </location>
</feature>
<evidence type="ECO:0000256" key="2">
    <source>
        <dbReference type="ARBA" id="ARBA00022654"/>
    </source>
</evidence>
<dbReference type="GO" id="GO:0009372">
    <property type="term" value="P:quorum sensing"/>
    <property type="evidence" value="ECO:0007669"/>
    <property type="project" value="UniProtKB-KW"/>
</dbReference>
<keyword evidence="6 8" id="KW-1133">Transmembrane helix</keyword>
<evidence type="ECO:0000313" key="10">
    <source>
        <dbReference type="Proteomes" id="UP000280586"/>
    </source>
</evidence>
<gene>
    <name evidence="9" type="ORF">CP523_12085</name>
</gene>
<dbReference type="GO" id="GO:0016020">
    <property type="term" value="C:membrane"/>
    <property type="evidence" value="ECO:0007669"/>
    <property type="project" value="InterPro"/>
</dbReference>
<name>A0A9N7JNB2_CLOSE</name>
<dbReference type="SMART" id="SM00793">
    <property type="entry name" value="AgrB"/>
    <property type="match status" value="1"/>
</dbReference>
<keyword evidence="1" id="KW-1003">Cell membrane</keyword>
<evidence type="ECO:0000256" key="4">
    <source>
        <dbReference type="ARBA" id="ARBA00022692"/>
    </source>
</evidence>
<keyword evidence="5" id="KW-0378">Hydrolase</keyword>
<protein>
    <submittedName>
        <fullName evidence="9">Accessory regulator AgrB</fullName>
    </submittedName>
</protein>
<keyword evidence="7 8" id="KW-0472">Membrane</keyword>
<dbReference type="AlphaFoldDB" id="A0A9N7JNB2"/>